<dbReference type="Proteomes" id="UP000184671">
    <property type="component" value="Unassembled WGS sequence"/>
</dbReference>
<evidence type="ECO:0000313" key="1">
    <source>
        <dbReference type="EMBL" id="SCL76567.1"/>
    </source>
</evidence>
<sequence length="101" mass="11853">MDLKFYLEDLLGRKTDLVIADTLKPRIRDAFLGEVVYARDLLLYLEDIRDAVASIRSYFGDRTFEEFVGDRMRLDNQFRRDFNSSSSISEYFLSMTSMTLS</sequence>
<evidence type="ECO:0000313" key="2">
    <source>
        <dbReference type="Proteomes" id="UP000184671"/>
    </source>
</evidence>
<protein>
    <submittedName>
        <fullName evidence="1">Uncharacterized protein</fullName>
    </submittedName>
</protein>
<name>A0A1M4MNZ2_9EURY</name>
<organism evidence="1 2">
    <name type="scientific">Methanoculleus chikugoensis</name>
    <dbReference type="NCBI Taxonomy" id="118126"/>
    <lineage>
        <taxon>Archaea</taxon>
        <taxon>Methanobacteriati</taxon>
        <taxon>Methanobacteriota</taxon>
        <taxon>Stenosarchaea group</taxon>
        <taxon>Methanomicrobia</taxon>
        <taxon>Methanomicrobiales</taxon>
        <taxon>Methanomicrobiaceae</taxon>
        <taxon>Methanoculleus</taxon>
    </lineage>
</organism>
<accession>A0A1M4MNZ2</accession>
<dbReference type="EMBL" id="FMID01000061">
    <property type="protein sequence ID" value="SCL76567.1"/>
    <property type="molecule type" value="Genomic_DNA"/>
</dbReference>
<reference evidence="1 2" key="1">
    <citation type="submission" date="2016-08" db="EMBL/GenBank/DDBJ databases">
        <authorList>
            <person name="Seilhamer J.J."/>
        </authorList>
    </citation>
    <scope>NUCLEOTIDE SEQUENCE [LARGE SCALE GENOMIC DNA]</scope>
    <source>
        <strain evidence="1">L21-II-0</strain>
    </source>
</reference>
<dbReference type="AlphaFoldDB" id="A0A1M4MNZ2"/>
<proteinExistence type="predicted"/>
<gene>
    <name evidence="1" type="ORF">L21_2501</name>
</gene>